<name>A0A4Z2IFN5_9TELE</name>
<sequence length="71" mass="7925">MIAAVDRQRTRKRKKEGSSNTDIAGSSEHPEAMRQTMFFQFNLEHSSFDTDSNLILSLLNSAVLADLSLPV</sequence>
<gene>
    <name evidence="2" type="ORF">EYF80_012969</name>
</gene>
<organism evidence="2 3">
    <name type="scientific">Liparis tanakae</name>
    <name type="common">Tanaka's snailfish</name>
    <dbReference type="NCBI Taxonomy" id="230148"/>
    <lineage>
        <taxon>Eukaryota</taxon>
        <taxon>Metazoa</taxon>
        <taxon>Chordata</taxon>
        <taxon>Craniata</taxon>
        <taxon>Vertebrata</taxon>
        <taxon>Euteleostomi</taxon>
        <taxon>Actinopterygii</taxon>
        <taxon>Neopterygii</taxon>
        <taxon>Teleostei</taxon>
        <taxon>Neoteleostei</taxon>
        <taxon>Acanthomorphata</taxon>
        <taxon>Eupercaria</taxon>
        <taxon>Perciformes</taxon>
        <taxon>Cottioidei</taxon>
        <taxon>Cottales</taxon>
        <taxon>Liparidae</taxon>
        <taxon>Liparis</taxon>
    </lineage>
</organism>
<feature type="region of interest" description="Disordered" evidence="1">
    <location>
        <begin position="1"/>
        <end position="31"/>
    </location>
</feature>
<proteinExistence type="predicted"/>
<protein>
    <submittedName>
        <fullName evidence="2">Uncharacterized protein</fullName>
    </submittedName>
</protein>
<reference evidence="2 3" key="1">
    <citation type="submission" date="2019-03" db="EMBL/GenBank/DDBJ databases">
        <title>First draft genome of Liparis tanakae, snailfish: a comprehensive survey of snailfish specific genes.</title>
        <authorList>
            <person name="Kim W."/>
            <person name="Song I."/>
            <person name="Jeong J.-H."/>
            <person name="Kim D."/>
            <person name="Kim S."/>
            <person name="Ryu S."/>
            <person name="Song J.Y."/>
            <person name="Lee S.K."/>
        </authorList>
    </citation>
    <scope>NUCLEOTIDE SEQUENCE [LARGE SCALE GENOMIC DNA]</scope>
    <source>
        <tissue evidence="2">Muscle</tissue>
    </source>
</reference>
<dbReference type="EMBL" id="SRLO01000090">
    <property type="protein sequence ID" value="TNN76720.1"/>
    <property type="molecule type" value="Genomic_DNA"/>
</dbReference>
<keyword evidence="3" id="KW-1185">Reference proteome</keyword>
<dbReference type="Proteomes" id="UP000314294">
    <property type="component" value="Unassembled WGS sequence"/>
</dbReference>
<dbReference type="AlphaFoldDB" id="A0A4Z2IFN5"/>
<accession>A0A4Z2IFN5</accession>
<evidence type="ECO:0000313" key="2">
    <source>
        <dbReference type="EMBL" id="TNN76720.1"/>
    </source>
</evidence>
<comment type="caution">
    <text evidence="2">The sequence shown here is derived from an EMBL/GenBank/DDBJ whole genome shotgun (WGS) entry which is preliminary data.</text>
</comment>
<evidence type="ECO:0000256" key="1">
    <source>
        <dbReference type="SAM" id="MobiDB-lite"/>
    </source>
</evidence>
<evidence type="ECO:0000313" key="3">
    <source>
        <dbReference type="Proteomes" id="UP000314294"/>
    </source>
</evidence>